<dbReference type="RefSeq" id="YP_009280079.1">
    <property type="nucleotide sequence ID" value="NC_031020.1"/>
</dbReference>
<dbReference type="EMBL" id="KX078569">
    <property type="protein sequence ID" value="ANM46587.1"/>
    <property type="molecule type" value="Genomic_DNA"/>
</dbReference>
<organism evidence="1 2">
    <name type="scientific">Morganella phage vB_MmoM_MP1</name>
    <dbReference type="NCBI Taxonomy" id="1852628"/>
    <lineage>
        <taxon>Viruses</taxon>
        <taxon>Duplodnaviria</taxon>
        <taxon>Heunggongvirae</taxon>
        <taxon>Uroviricota</taxon>
        <taxon>Caudoviricetes</taxon>
        <taxon>Pantevenvirales</taxon>
        <taxon>Straboviridae</taxon>
        <taxon>Gualtarvirus</taxon>
        <taxon>Gualtarvirus mp1</taxon>
    </lineage>
</organism>
<evidence type="ECO:0000313" key="2">
    <source>
        <dbReference type="Proteomes" id="UP000203816"/>
    </source>
</evidence>
<dbReference type="KEGG" id="vg:29059396"/>
<keyword evidence="2" id="KW-1185">Reference proteome</keyword>
<dbReference type="Proteomes" id="UP000203816">
    <property type="component" value="Segment"/>
</dbReference>
<gene>
    <name evidence="1" type="ORF">MP1_gp0221</name>
</gene>
<sequence length="91" mass="10391">MESLSDMENLSNYGMSTSSLMVGIINEIYSNNPNISKGRVVAKANNCFATIFPNSVDWTIDFNETEFTLNVWFIIECETVIIHNKKYGWDL</sequence>
<evidence type="ECO:0000313" key="1">
    <source>
        <dbReference type="EMBL" id="ANM46587.1"/>
    </source>
</evidence>
<reference evidence="1 2" key="1">
    <citation type="submission" date="2016-04" db="EMBL/GenBank/DDBJ databases">
        <title>Comparative genomics of Morganella phages MP1 and MP2 define new clades among the T4 and T7-like Viruses.</title>
        <authorList>
            <person name="Pinto G."/>
            <person name="Oliveira A."/>
            <person name="Malgorzata L."/>
            <person name="Kropinski A."/>
            <person name="Azeredo J."/>
        </authorList>
    </citation>
    <scope>NUCLEOTIDE SEQUENCE [LARGE SCALE GENOMIC DNA]</scope>
</reference>
<dbReference type="GeneID" id="29059396"/>
<name>A0A192YAM9_9CAUD</name>
<proteinExistence type="predicted"/>
<accession>A0A192YAM9</accession>
<protein>
    <submittedName>
        <fullName evidence="1">Uncharacterized protein</fullName>
    </submittedName>
</protein>